<evidence type="ECO:0000256" key="10">
    <source>
        <dbReference type="ARBA" id="ARBA00023201"/>
    </source>
</evidence>
<dbReference type="Gene3D" id="1.10.287.770">
    <property type="entry name" value="YojJ-like"/>
    <property type="match status" value="1"/>
</dbReference>
<keyword evidence="10 12" id="KW-0739">Sodium transport</keyword>
<keyword evidence="6 13" id="KW-1133">Transmembrane helix</keyword>
<keyword evidence="8 12" id="KW-0406">Ion transport</keyword>
<organism evidence="14 15">
    <name type="scientific">Nasonia vitripennis</name>
    <name type="common">Parasitic wasp</name>
    <dbReference type="NCBI Taxonomy" id="7425"/>
    <lineage>
        <taxon>Eukaryota</taxon>
        <taxon>Metazoa</taxon>
        <taxon>Ecdysozoa</taxon>
        <taxon>Arthropoda</taxon>
        <taxon>Hexapoda</taxon>
        <taxon>Insecta</taxon>
        <taxon>Pterygota</taxon>
        <taxon>Neoptera</taxon>
        <taxon>Endopterygota</taxon>
        <taxon>Hymenoptera</taxon>
        <taxon>Apocrita</taxon>
        <taxon>Proctotrupomorpha</taxon>
        <taxon>Chalcidoidea</taxon>
        <taxon>Pteromalidae</taxon>
        <taxon>Pteromalinae</taxon>
        <taxon>Nasonia</taxon>
    </lineage>
</organism>
<evidence type="ECO:0000256" key="4">
    <source>
        <dbReference type="ARBA" id="ARBA00022461"/>
    </source>
</evidence>
<protein>
    <submittedName>
        <fullName evidence="14">Uncharacterized protein</fullName>
    </submittedName>
</protein>
<comment type="subcellular location">
    <subcellularLocation>
        <location evidence="1">Membrane</location>
        <topology evidence="1">Multi-pass membrane protein</topology>
    </subcellularLocation>
</comment>
<dbReference type="KEGG" id="nvi:103316301"/>
<name>A0A7M7QGX4_NASVI</name>
<dbReference type="RefSeq" id="XP_031787265.1">
    <property type="nucleotide sequence ID" value="XM_031931405.1"/>
</dbReference>
<evidence type="ECO:0000256" key="12">
    <source>
        <dbReference type="RuleBase" id="RU000679"/>
    </source>
</evidence>
<dbReference type="AlphaFoldDB" id="A0A7M7QGX4"/>
<evidence type="ECO:0000256" key="7">
    <source>
        <dbReference type="ARBA" id="ARBA00023053"/>
    </source>
</evidence>
<dbReference type="GO" id="GO:0015280">
    <property type="term" value="F:ligand-gated sodium channel activity"/>
    <property type="evidence" value="ECO:0007669"/>
    <property type="project" value="TreeGrafter"/>
</dbReference>
<evidence type="ECO:0000256" key="6">
    <source>
        <dbReference type="ARBA" id="ARBA00022989"/>
    </source>
</evidence>
<keyword evidence="11 12" id="KW-0407">Ion channel</keyword>
<dbReference type="InterPro" id="IPR001873">
    <property type="entry name" value="ENaC"/>
</dbReference>
<dbReference type="Proteomes" id="UP000002358">
    <property type="component" value="Chromosome 5"/>
</dbReference>
<dbReference type="PANTHER" id="PTHR11690:SF240">
    <property type="entry name" value="PICKPOCKET 25-RELATED"/>
    <property type="match status" value="1"/>
</dbReference>
<dbReference type="InParanoid" id="A0A7M7QGX4"/>
<evidence type="ECO:0000256" key="8">
    <source>
        <dbReference type="ARBA" id="ARBA00023065"/>
    </source>
</evidence>
<keyword evidence="7" id="KW-0915">Sodium</keyword>
<dbReference type="GO" id="GO:0005886">
    <property type="term" value="C:plasma membrane"/>
    <property type="evidence" value="ECO:0007669"/>
    <property type="project" value="TreeGrafter"/>
</dbReference>
<dbReference type="FunCoup" id="A0A7M7QGX4">
    <property type="interactions" value="16"/>
</dbReference>
<comment type="similarity">
    <text evidence="2 12">Belongs to the amiloride-sensitive sodium channel (TC 1.A.6) family.</text>
</comment>
<feature type="transmembrane region" description="Helical" evidence="13">
    <location>
        <begin position="98"/>
        <end position="116"/>
    </location>
</feature>
<sequence length="612" mass="69680">MEKVKIASLITRSTQTPSLPTSTAKTVRMFYARELLEQPKKKTLDLGLLESPWPPVVGMDRMRARTWWGRFLVELASKASFHGLNHLAAPRRHACERFLVGLSILGALGGLIAISLDSWHRYQHESTMLVLDNNFRKFEIAKPSVTICPINYLDEEKFPEVFRRHNLSDTPATRSFLLTLANLTYDNMRESLDGEFEAVQPDMWLRLLYELRADVELVSQYADEFTWVSTERGLCLMLASAVGDYSAIEYWLTGKLPIASKTKSRRRSYFNVNNYGVVGSISCKSHDFWASSDISFSATAAQLVCRARTSANRCVYRKRMEKCSSQPCAAMRNFSLQEFQPHCIAVRNSPAKFKIRISKACEKIHLKLSSLKVSRLNYLILSQLGMHYPDTLIEYTTPGKVIRKVTLNSLTLGIAEVGSSERVRRLTVRQRNCKLQEDGGLKMWPVYTSSMCRLECKFEEMRRRCGCYPHFAKPSKGVAICTSRQLKSCIAERTNDLIHLKAEKLKSCGCLQDCNEALYIDKESTSFALKEGSPPDAIMNLNIDFPQVKYIHEELFGLTDFLASMGGAAGLFLGASVLSFCEIIYFASLRLLWFGVDEKRKRRKMKRLLRTK</sequence>
<evidence type="ECO:0000256" key="1">
    <source>
        <dbReference type="ARBA" id="ARBA00004141"/>
    </source>
</evidence>
<dbReference type="EnsemblMetazoa" id="XM_031931405">
    <property type="protein sequence ID" value="XP_031787265"/>
    <property type="gene ID" value="LOC103316301"/>
</dbReference>
<reference evidence="14" key="1">
    <citation type="submission" date="2021-01" db="UniProtKB">
        <authorList>
            <consortium name="EnsemblMetazoa"/>
        </authorList>
    </citation>
    <scope>IDENTIFICATION</scope>
</reference>
<evidence type="ECO:0000256" key="5">
    <source>
        <dbReference type="ARBA" id="ARBA00022692"/>
    </source>
</evidence>
<accession>A0A7M7QGX4</accession>
<keyword evidence="5 12" id="KW-0812">Transmembrane</keyword>
<keyword evidence="4 12" id="KW-0894">Sodium channel</keyword>
<evidence type="ECO:0000256" key="2">
    <source>
        <dbReference type="ARBA" id="ARBA00007193"/>
    </source>
</evidence>
<dbReference type="OrthoDB" id="6628406at2759"/>
<evidence type="ECO:0000313" key="14">
    <source>
        <dbReference type="EnsemblMetazoa" id="XP_031787265"/>
    </source>
</evidence>
<evidence type="ECO:0000256" key="9">
    <source>
        <dbReference type="ARBA" id="ARBA00023136"/>
    </source>
</evidence>
<proteinExistence type="inferred from homology"/>
<evidence type="ECO:0000256" key="3">
    <source>
        <dbReference type="ARBA" id="ARBA00022448"/>
    </source>
</evidence>
<dbReference type="Gene3D" id="1.10.287.820">
    <property type="entry name" value="Acid-sensing ion channel domain"/>
    <property type="match status" value="1"/>
</dbReference>
<dbReference type="PANTHER" id="PTHR11690">
    <property type="entry name" value="AMILORIDE-SENSITIVE SODIUM CHANNEL-RELATED"/>
    <property type="match status" value="1"/>
</dbReference>
<feature type="transmembrane region" description="Helical" evidence="13">
    <location>
        <begin position="571"/>
        <end position="596"/>
    </location>
</feature>
<evidence type="ECO:0000256" key="11">
    <source>
        <dbReference type="ARBA" id="ARBA00023303"/>
    </source>
</evidence>
<keyword evidence="15" id="KW-1185">Reference proteome</keyword>
<dbReference type="GeneID" id="103316301"/>
<keyword evidence="9 13" id="KW-0472">Membrane</keyword>
<dbReference type="Pfam" id="PF00858">
    <property type="entry name" value="ASC"/>
    <property type="match status" value="1"/>
</dbReference>
<evidence type="ECO:0000313" key="15">
    <source>
        <dbReference type="Proteomes" id="UP000002358"/>
    </source>
</evidence>
<keyword evidence="3 12" id="KW-0813">Transport</keyword>
<evidence type="ECO:0000256" key="13">
    <source>
        <dbReference type="SAM" id="Phobius"/>
    </source>
</evidence>